<accession>A0A5E4CQX4</accession>
<dbReference type="EMBL" id="CABDUW010001822">
    <property type="protein sequence ID" value="VTJ84187.1"/>
    <property type="molecule type" value="Genomic_DNA"/>
</dbReference>
<sequence>SPHETPYQVLTWMRDSSTSGLAELMECRPKIVELCVSGHFISTKKHPFPSPKTKAERFFSLGKNLPCHLCGLSSQKTNWEGFVVGRYFVKNLTLGGPVKNKKK</sequence>
<dbReference type="AlphaFoldDB" id="A0A5E4CQX4"/>
<feature type="non-terminal residue" evidence="1">
    <location>
        <position position="103"/>
    </location>
</feature>
<protein>
    <submittedName>
        <fullName evidence="1">Uncharacterized protein</fullName>
    </submittedName>
</protein>
<proteinExistence type="predicted"/>
<comment type="caution">
    <text evidence="1">The sequence shown here is derived from an EMBL/GenBank/DDBJ whole genome shotgun (WGS) entry which is preliminary data.</text>
</comment>
<reference evidence="1" key="1">
    <citation type="submission" date="2019-04" db="EMBL/GenBank/DDBJ databases">
        <authorList>
            <person name="Alioto T."/>
            <person name="Alioto T."/>
        </authorList>
    </citation>
    <scope>NUCLEOTIDE SEQUENCE [LARGE SCALE GENOMIC DNA]</scope>
</reference>
<organism evidence="1">
    <name type="scientific">Marmota monax</name>
    <name type="common">Woodchuck</name>
    <dbReference type="NCBI Taxonomy" id="9995"/>
    <lineage>
        <taxon>Eukaryota</taxon>
        <taxon>Metazoa</taxon>
        <taxon>Chordata</taxon>
        <taxon>Craniata</taxon>
        <taxon>Vertebrata</taxon>
        <taxon>Euteleostomi</taxon>
        <taxon>Mammalia</taxon>
        <taxon>Eutheria</taxon>
        <taxon>Euarchontoglires</taxon>
        <taxon>Glires</taxon>
        <taxon>Rodentia</taxon>
        <taxon>Sciuromorpha</taxon>
        <taxon>Sciuridae</taxon>
        <taxon>Xerinae</taxon>
        <taxon>Marmotini</taxon>
        <taxon>Marmota</taxon>
    </lineage>
</organism>
<name>A0A5E4CQX4_MARMO</name>
<evidence type="ECO:0000313" key="1">
    <source>
        <dbReference type="EMBL" id="VTJ84187.1"/>
    </source>
</evidence>
<gene>
    <name evidence="1" type="ORF">MONAX_5E019567</name>
</gene>
<feature type="non-terminal residue" evidence="1">
    <location>
        <position position="1"/>
    </location>
</feature>